<dbReference type="Proteomes" id="UP000011770">
    <property type="component" value="Unassembled WGS sequence"/>
</dbReference>
<dbReference type="EMBL" id="AHOR02000035">
    <property type="protein sequence ID" value="EMF81491.1"/>
    <property type="molecule type" value="Genomic_DNA"/>
</dbReference>
<organism evidence="1 2">
    <name type="scientific">Leptospira weilii serovar Topaz str. LT2116</name>
    <dbReference type="NCBI Taxonomy" id="1088540"/>
    <lineage>
        <taxon>Bacteria</taxon>
        <taxon>Pseudomonadati</taxon>
        <taxon>Spirochaetota</taxon>
        <taxon>Spirochaetia</taxon>
        <taxon>Leptospirales</taxon>
        <taxon>Leptospiraceae</taxon>
        <taxon>Leptospira</taxon>
    </lineage>
</organism>
<dbReference type="AlphaFoldDB" id="M3GX48"/>
<evidence type="ECO:0000313" key="2">
    <source>
        <dbReference type="Proteomes" id="UP000011770"/>
    </source>
</evidence>
<comment type="caution">
    <text evidence="1">The sequence shown here is derived from an EMBL/GenBank/DDBJ whole genome shotgun (WGS) entry which is preliminary data.</text>
</comment>
<sequence length="52" mass="6269">MIKYLTFVWGSFLFLIITRKIRFNFTALRKSKTRFEVGSVPILSLIRDRERC</sequence>
<accession>M3GX48</accession>
<gene>
    <name evidence="1" type="ORF">LEP1GSC188_5120</name>
</gene>
<evidence type="ECO:0000313" key="1">
    <source>
        <dbReference type="EMBL" id="EMF81491.1"/>
    </source>
</evidence>
<reference evidence="1 2" key="1">
    <citation type="submission" date="2013-01" db="EMBL/GenBank/DDBJ databases">
        <authorList>
            <person name="Harkins D.M."/>
            <person name="Durkin A.S."/>
            <person name="Brinkac L.M."/>
            <person name="Haft D.H."/>
            <person name="Selengut J.D."/>
            <person name="Sanka R."/>
            <person name="DePew J."/>
            <person name="Purushe J."/>
            <person name="Tulsiani S.M."/>
            <person name="Graham G.C."/>
            <person name="Burns M.-A."/>
            <person name="Dohnt M.F."/>
            <person name="Smythe L.D."/>
            <person name="McKay D.B."/>
            <person name="Craig S.B."/>
            <person name="Vinetz J.M."/>
            <person name="Sutton G.G."/>
            <person name="Nierman W.C."/>
            <person name="Fouts D.E."/>
        </authorList>
    </citation>
    <scope>NUCLEOTIDE SEQUENCE [LARGE SCALE GENOMIC DNA]</scope>
    <source>
        <strain evidence="1 2">LT2116</strain>
    </source>
</reference>
<name>M3GX48_9LEPT</name>
<protein>
    <submittedName>
        <fullName evidence="1">Uncharacterized protein</fullName>
    </submittedName>
</protein>
<proteinExistence type="predicted"/>